<evidence type="ECO:0000259" key="1">
    <source>
        <dbReference type="Pfam" id="PF13302"/>
    </source>
</evidence>
<evidence type="ECO:0000313" key="2">
    <source>
        <dbReference type="EMBL" id="TFE85816.1"/>
    </source>
</evidence>
<keyword evidence="2" id="KW-0808">Transferase</keyword>
<dbReference type="Pfam" id="PF13302">
    <property type="entry name" value="Acetyltransf_3"/>
    <property type="match status" value="1"/>
</dbReference>
<reference evidence="2 3" key="1">
    <citation type="submission" date="2017-03" db="EMBL/GenBank/DDBJ databases">
        <title>Isolation of Levoglucosan Utilizing Bacteria.</title>
        <authorList>
            <person name="Arya A.S."/>
        </authorList>
    </citation>
    <scope>NUCLEOTIDE SEQUENCE [LARGE SCALE GENOMIC DNA]</scope>
    <source>
        <strain evidence="2 3">MEC069</strain>
    </source>
</reference>
<organism evidence="2 3">
    <name type="scientific">Paenibacillus athensensis</name>
    <dbReference type="NCBI Taxonomy" id="1967502"/>
    <lineage>
        <taxon>Bacteria</taxon>
        <taxon>Bacillati</taxon>
        <taxon>Bacillota</taxon>
        <taxon>Bacilli</taxon>
        <taxon>Bacillales</taxon>
        <taxon>Paenibacillaceae</taxon>
        <taxon>Paenibacillus</taxon>
    </lineage>
</organism>
<keyword evidence="3" id="KW-1185">Reference proteome</keyword>
<dbReference type="PANTHER" id="PTHR43610">
    <property type="entry name" value="BLL6696 PROTEIN"/>
    <property type="match status" value="1"/>
</dbReference>
<proteinExistence type="predicted"/>
<dbReference type="PANTHER" id="PTHR43610:SF1">
    <property type="entry name" value="N-ACETYLTRANSFERASE DOMAIN-CONTAINING PROTEIN"/>
    <property type="match status" value="1"/>
</dbReference>
<dbReference type="SUPFAM" id="SSF55729">
    <property type="entry name" value="Acyl-CoA N-acyltransferases (Nat)"/>
    <property type="match status" value="1"/>
</dbReference>
<feature type="domain" description="N-acetyltransferase" evidence="1">
    <location>
        <begin position="12"/>
        <end position="150"/>
    </location>
</feature>
<dbReference type="GO" id="GO:0016747">
    <property type="term" value="F:acyltransferase activity, transferring groups other than amino-acyl groups"/>
    <property type="evidence" value="ECO:0007669"/>
    <property type="project" value="InterPro"/>
</dbReference>
<accession>A0A4Y8PYL8</accession>
<name>A0A4Y8PYL8_9BACL</name>
<dbReference type="Proteomes" id="UP000298246">
    <property type="component" value="Unassembled WGS sequence"/>
</dbReference>
<evidence type="ECO:0000313" key="3">
    <source>
        <dbReference type="Proteomes" id="UP000298246"/>
    </source>
</evidence>
<dbReference type="RefSeq" id="WP_134754806.1">
    <property type="nucleotide sequence ID" value="NZ_MYFO02000002.1"/>
</dbReference>
<protein>
    <submittedName>
        <fullName evidence="2">GNAT family N-acetyltransferase</fullName>
    </submittedName>
</protein>
<sequence>MNLIPVVLEGERVQLIPMETVHIEALLQAALHPDIWSWMEPVTDLRSAERYVAAAQRDQLLGTALAFVVYDRSEQRIVGSTRLFDYLADHRQLEIGHTWYHPGVWRTRVNTECKYLLLRHCFEQLKLVRVQLKTDLRNERSQQAIARLGAVREGVLRRHRVLHDGYVRDSVMFSVTDAEWPQVKARLESLLSR</sequence>
<dbReference type="InterPro" id="IPR000182">
    <property type="entry name" value="GNAT_dom"/>
</dbReference>
<dbReference type="OrthoDB" id="9795199at2"/>
<dbReference type="Gene3D" id="3.40.630.30">
    <property type="match status" value="1"/>
</dbReference>
<dbReference type="InterPro" id="IPR016181">
    <property type="entry name" value="Acyl_CoA_acyltransferase"/>
</dbReference>
<comment type="caution">
    <text evidence="2">The sequence shown here is derived from an EMBL/GenBank/DDBJ whole genome shotgun (WGS) entry which is preliminary data.</text>
</comment>
<gene>
    <name evidence="2" type="ORF">B5M42_16630</name>
</gene>
<dbReference type="AlphaFoldDB" id="A0A4Y8PYL8"/>
<dbReference type="EMBL" id="MYFO01000023">
    <property type="protein sequence ID" value="TFE85816.1"/>
    <property type="molecule type" value="Genomic_DNA"/>
</dbReference>